<keyword evidence="3" id="KW-1185">Reference proteome</keyword>
<dbReference type="Proteomes" id="UP000008063">
    <property type="component" value="Unassembled WGS sequence"/>
</dbReference>
<reference evidence="3" key="1">
    <citation type="journal article" date="2011" name="Science">
        <title>The plant cell wall-decomposing machinery underlies the functional diversity of forest fungi.</title>
        <authorList>
            <person name="Eastwood D.C."/>
            <person name="Floudas D."/>
            <person name="Binder M."/>
            <person name="Majcherczyk A."/>
            <person name="Schneider P."/>
            <person name="Aerts A."/>
            <person name="Asiegbu F.O."/>
            <person name="Baker S.E."/>
            <person name="Barry K."/>
            <person name="Bendiksby M."/>
            <person name="Blumentritt M."/>
            <person name="Coutinho P.M."/>
            <person name="Cullen D."/>
            <person name="de Vries R.P."/>
            <person name="Gathman A."/>
            <person name="Goodell B."/>
            <person name="Henrissat B."/>
            <person name="Ihrmark K."/>
            <person name="Kauserud H."/>
            <person name="Kohler A."/>
            <person name="LaButti K."/>
            <person name="Lapidus A."/>
            <person name="Lavin J.L."/>
            <person name="Lee Y.-H."/>
            <person name="Lindquist E."/>
            <person name="Lilly W."/>
            <person name="Lucas S."/>
            <person name="Morin E."/>
            <person name="Murat C."/>
            <person name="Oguiza J.A."/>
            <person name="Park J."/>
            <person name="Pisabarro A.G."/>
            <person name="Riley R."/>
            <person name="Rosling A."/>
            <person name="Salamov A."/>
            <person name="Schmidt O."/>
            <person name="Schmutz J."/>
            <person name="Skrede I."/>
            <person name="Stenlid J."/>
            <person name="Wiebenga A."/>
            <person name="Xie X."/>
            <person name="Kuees U."/>
            <person name="Hibbett D.S."/>
            <person name="Hoffmeister D."/>
            <person name="Hoegberg N."/>
            <person name="Martin F."/>
            <person name="Grigoriev I.V."/>
            <person name="Watkinson S.C."/>
        </authorList>
    </citation>
    <scope>NUCLEOTIDE SEQUENCE [LARGE SCALE GENOMIC DNA]</scope>
    <source>
        <strain evidence="3">strain S7.3</strain>
    </source>
</reference>
<sequence>MSNFPPVLKPNFFGFDGTNGGGANFSGTAAAFPNYQTVTTQLAQLNHTQQKALSEKETLVNEIQTLVKEQKTYIIERQELLAGGQVISFGNWELLDARQAYLQEINYLMAIIKLLKEEKSVSLRH</sequence>
<keyword evidence="1" id="KW-0175">Coiled coil</keyword>
<evidence type="ECO:0000256" key="1">
    <source>
        <dbReference type="SAM" id="Coils"/>
    </source>
</evidence>
<evidence type="ECO:0000313" key="2">
    <source>
        <dbReference type="EMBL" id="EGN97056.1"/>
    </source>
</evidence>
<gene>
    <name evidence="2" type="ORF">SERLA73DRAFT_154401</name>
</gene>
<protein>
    <submittedName>
        <fullName evidence="2">Uncharacterized protein</fullName>
    </submittedName>
</protein>
<dbReference type="AlphaFoldDB" id="F8Q4K1"/>
<proteinExistence type="predicted"/>
<dbReference type="InParanoid" id="F8Q4K1"/>
<dbReference type="HOGENOM" id="CLU_1993984_0_0_1"/>
<name>F8Q4K1_SERL3</name>
<feature type="coiled-coil region" evidence="1">
    <location>
        <begin position="42"/>
        <end position="69"/>
    </location>
</feature>
<accession>F8Q4K1</accession>
<dbReference type="EMBL" id="GL945483">
    <property type="protein sequence ID" value="EGN97056.1"/>
    <property type="molecule type" value="Genomic_DNA"/>
</dbReference>
<organism evidence="3">
    <name type="scientific">Serpula lacrymans var. lacrymans (strain S7.3)</name>
    <name type="common">Dry rot fungus</name>
    <dbReference type="NCBI Taxonomy" id="936435"/>
    <lineage>
        <taxon>Eukaryota</taxon>
        <taxon>Fungi</taxon>
        <taxon>Dikarya</taxon>
        <taxon>Basidiomycota</taxon>
        <taxon>Agaricomycotina</taxon>
        <taxon>Agaricomycetes</taxon>
        <taxon>Agaricomycetidae</taxon>
        <taxon>Boletales</taxon>
        <taxon>Coniophorineae</taxon>
        <taxon>Serpulaceae</taxon>
        <taxon>Serpula</taxon>
    </lineage>
</organism>
<evidence type="ECO:0000313" key="3">
    <source>
        <dbReference type="Proteomes" id="UP000008063"/>
    </source>
</evidence>